<evidence type="ECO:0000313" key="2">
    <source>
        <dbReference type="EMBL" id="MPC19049.1"/>
    </source>
</evidence>
<gene>
    <name evidence="2" type="ORF">E2C01_011955</name>
</gene>
<evidence type="ECO:0000256" key="1">
    <source>
        <dbReference type="SAM" id="MobiDB-lite"/>
    </source>
</evidence>
<dbReference type="EMBL" id="VSRR010000734">
    <property type="protein sequence ID" value="MPC19049.1"/>
    <property type="molecule type" value="Genomic_DNA"/>
</dbReference>
<protein>
    <submittedName>
        <fullName evidence="2">Uncharacterized protein</fullName>
    </submittedName>
</protein>
<reference evidence="2 3" key="1">
    <citation type="submission" date="2019-05" db="EMBL/GenBank/DDBJ databases">
        <title>Another draft genome of Portunus trituberculatus and its Hox gene families provides insights of decapod evolution.</title>
        <authorList>
            <person name="Jeong J.-H."/>
            <person name="Song I."/>
            <person name="Kim S."/>
            <person name="Choi T."/>
            <person name="Kim D."/>
            <person name="Ryu S."/>
            <person name="Kim W."/>
        </authorList>
    </citation>
    <scope>NUCLEOTIDE SEQUENCE [LARGE SCALE GENOMIC DNA]</scope>
    <source>
        <tissue evidence="2">Muscle</tissue>
    </source>
</reference>
<name>A0A5B7DCU6_PORTR</name>
<evidence type="ECO:0000313" key="3">
    <source>
        <dbReference type="Proteomes" id="UP000324222"/>
    </source>
</evidence>
<dbReference type="Proteomes" id="UP000324222">
    <property type="component" value="Unassembled WGS sequence"/>
</dbReference>
<sequence>MGGVELWLLCSNTSGGVEQCQGRRVLFSGWRGSEVTVPPLDWLERAAEALGYEKFTVQSLYGAEISRYTEFTARTLHPEIRPRRPSPRQLAHSPADGVRYS</sequence>
<proteinExistence type="predicted"/>
<feature type="region of interest" description="Disordered" evidence="1">
    <location>
        <begin position="76"/>
        <end position="101"/>
    </location>
</feature>
<comment type="caution">
    <text evidence="2">The sequence shown here is derived from an EMBL/GenBank/DDBJ whole genome shotgun (WGS) entry which is preliminary data.</text>
</comment>
<keyword evidence="3" id="KW-1185">Reference proteome</keyword>
<organism evidence="2 3">
    <name type="scientific">Portunus trituberculatus</name>
    <name type="common">Swimming crab</name>
    <name type="synonym">Neptunus trituberculatus</name>
    <dbReference type="NCBI Taxonomy" id="210409"/>
    <lineage>
        <taxon>Eukaryota</taxon>
        <taxon>Metazoa</taxon>
        <taxon>Ecdysozoa</taxon>
        <taxon>Arthropoda</taxon>
        <taxon>Crustacea</taxon>
        <taxon>Multicrustacea</taxon>
        <taxon>Malacostraca</taxon>
        <taxon>Eumalacostraca</taxon>
        <taxon>Eucarida</taxon>
        <taxon>Decapoda</taxon>
        <taxon>Pleocyemata</taxon>
        <taxon>Brachyura</taxon>
        <taxon>Eubrachyura</taxon>
        <taxon>Portunoidea</taxon>
        <taxon>Portunidae</taxon>
        <taxon>Portuninae</taxon>
        <taxon>Portunus</taxon>
    </lineage>
</organism>
<accession>A0A5B7DCU6</accession>
<dbReference type="AlphaFoldDB" id="A0A5B7DCU6"/>